<comment type="subunit">
    <text evidence="2">Homodimer.</text>
</comment>
<dbReference type="Gene3D" id="3.40.50.620">
    <property type="entry name" value="HUPs"/>
    <property type="match status" value="1"/>
</dbReference>
<evidence type="ECO:0000256" key="9">
    <source>
        <dbReference type="ARBA" id="ARBA00022962"/>
    </source>
</evidence>
<evidence type="ECO:0000313" key="14">
    <source>
        <dbReference type="Proteomes" id="UP000518266"/>
    </source>
</evidence>
<dbReference type="GO" id="GO:0005524">
    <property type="term" value="F:ATP binding"/>
    <property type="evidence" value="ECO:0007669"/>
    <property type="project" value="UniProtKB-UniRule"/>
</dbReference>
<name>A0A7J5YGT9_DISMA</name>
<dbReference type="PANTHER" id="PTHR11922:SF2">
    <property type="entry name" value="GMP SYNTHASE [GLUTAMINE-HYDROLYZING]"/>
    <property type="match status" value="1"/>
</dbReference>
<dbReference type="AlphaFoldDB" id="A0A7J5YGT9"/>
<dbReference type="SUPFAM" id="SSF54810">
    <property type="entry name" value="GMP synthetase C-terminal dimerisation domain"/>
    <property type="match status" value="1"/>
</dbReference>
<keyword evidence="6 11" id="KW-0332">GMP biosynthesis</keyword>
<keyword evidence="9" id="KW-0315">Glutamine amidotransferase</keyword>
<dbReference type="Gene3D" id="3.40.50.880">
    <property type="match status" value="1"/>
</dbReference>
<reference evidence="13 14" key="1">
    <citation type="submission" date="2020-03" db="EMBL/GenBank/DDBJ databases">
        <title>Dissostichus mawsoni Genome sequencing and assembly.</title>
        <authorList>
            <person name="Park H."/>
        </authorList>
    </citation>
    <scope>NUCLEOTIDE SEQUENCE [LARGE SCALE GENOMIC DNA]</scope>
    <source>
        <strain evidence="13">DM0001</strain>
        <tissue evidence="13">Muscle</tissue>
    </source>
</reference>
<dbReference type="OrthoDB" id="1724632at2759"/>
<keyword evidence="14" id="KW-1185">Reference proteome</keyword>
<evidence type="ECO:0000256" key="6">
    <source>
        <dbReference type="ARBA" id="ARBA00022749"/>
    </source>
</evidence>
<sequence length="644" mass="71490">MTCQSAREVSSGSVLILCKGEKIIVLKSYFQPERRRACDSPSPTPTTTQVCFGNSSRFAEPGANQKLLSLSGTQRRESSFHNTSSWLCATETASSKEQNGSCEGAVAILDAGAQYGKVIDRRMMNKVFGGTVHKKSLREDGVFSIGLDNTCSLFRGLQKEELVLLTHGDSVEKVAEGFKKKLYGTQFHPEVDLTERGIEMLRNFLFEIAGCTSNFTVQNRQEVLLSGGVDSTVCTALLNKALDQEQVIAVHIDNGFMRKRESQSVEEALTKLGIKLKVVNAAHTFYNGTTTLPISEEDRTPRKRISKTLNMTTNPEEKRKIIGDTFVKVANEVIGEMNLKPEEVFLAQGTLRPDLIESASHLASGKAQGKVIEPLKDFHKDEVKALGRELVICAEEPFICKDFAETNNILKIITDFSASIKKPHTLLQRVKSCISDEEEEKLLQITSLHSLNAFLLPIKTVGVQFLLEIIKVTVLSQGDCRSYSYVCGITSKESPHWESLLFLSRLIPRMCHSINSCLCVWVSREGAPTDITPTFLTTGVLSTLRQADFVAHSILGESDQPDADHFDPLHFDRDAQQKQPSCRRSVVIRTFITSDFMTGIPAQPGNHIPEEVVLKMVNEIKKIPGISRVMYDLTSKPPGTTEWE</sequence>
<evidence type="ECO:0000256" key="2">
    <source>
        <dbReference type="ARBA" id="ARBA00011738"/>
    </source>
</evidence>
<dbReference type="InterPro" id="IPR001674">
    <property type="entry name" value="GMP_synth_C"/>
</dbReference>
<evidence type="ECO:0000259" key="12">
    <source>
        <dbReference type="PROSITE" id="PS51553"/>
    </source>
</evidence>
<keyword evidence="5 11" id="KW-0547">Nucleotide-binding</keyword>
<evidence type="ECO:0000256" key="5">
    <source>
        <dbReference type="ARBA" id="ARBA00022741"/>
    </source>
</evidence>
<dbReference type="InterPro" id="IPR025777">
    <property type="entry name" value="GMPS_ATP_PPase_dom"/>
</dbReference>
<dbReference type="FunFam" id="3.40.50.620:FF:000044">
    <property type="entry name" value="GMP synthase [glutamine-hydrolyzing]"/>
    <property type="match status" value="1"/>
</dbReference>
<dbReference type="CDD" id="cd01997">
    <property type="entry name" value="GMP_synthase_C"/>
    <property type="match status" value="1"/>
</dbReference>
<dbReference type="InterPro" id="IPR029062">
    <property type="entry name" value="Class_I_gatase-like"/>
</dbReference>
<organism evidence="13 14">
    <name type="scientific">Dissostichus mawsoni</name>
    <name type="common">Antarctic cod</name>
    <dbReference type="NCBI Taxonomy" id="36200"/>
    <lineage>
        <taxon>Eukaryota</taxon>
        <taxon>Metazoa</taxon>
        <taxon>Chordata</taxon>
        <taxon>Craniata</taxon>
        <taxon>Vertebrata</taxon>
        <taxon>Euteleostomi</taxon>
        <taxon>Actinopterygii</taxon>
        <taxon>Neopterygii</taxon>
        <taxon>Teleostei</taxon>
        <taxon>Neoteleostei</taxon>
        <taxon>Acanthomorphata</taxon>
        <taxon>Eupercaria</taxon>
        <taxon>Perciformes</taxon>
        <taxon>Notothenioidei</taxon>
        <taxon>Nototheniidae</taxon>
        <taxon>Dissostichus</taxon>
    </lineage>
</organism>
<evidence type="ECO:0000256" key="7">
    <source>
        <dbReference type="ARBA" id="ARBA00022755"/>
    </source>
</evidence>
<keyword evidence="8 11" id="KW-0067">ATP-binding</keyword>
<keyword evidence="4" id="KW-0436">Ligase</keyword>
<gene>
    <name evidence="13" type="ORF">F7725_021027</name>
</gene>
<feature type="domain" description="GMPS ATP-PPase" evidence="12">
    <location>
        <begin position="199"/>
        <end position="399"/>
    </location>
</feature>
<evidence type="ECO:0000256" key="1">
    <source>
        <dbReference type="ARBA" id="ARBA00005153"/>
    </source>
</evidence>
<dbReference type="InterPro" id="IPR018317">
    <property type="entry name" value="QueC"/>
</dbReference>
<dbReference type="EC" id="6.3.5.2" evidence="3"/>
<dbReference type="InterPro" id="IPR017926">
    <property type="entry name" value="GATASE"/>
</dbReference>
<evidence type="ECO:0000256" key="3">
    <source>
        <dbReference type="ARBA" id="ARBA00012746"/>
    </source>
</evidence>
<keyword evidence="7 11" id="KW-0658">Purine biosynthesis</keyword>
<evidence type="ECO:0000313" key="13">
    <source>
        <dbReference type="EMBL" id="KAF3847999.1"/>
    </source>
</evidence>
<evidence type="ECO:0000256" key="8">
    <source>
        <dbReference type="ARBA" id="ARBA00022840"/>
    </source>
</evidence>
<dbReference type="PANTHER" id="PTHR11922">
    <property type="entry name" value="GMP SYNTHASE-RELATED"/>
    <property type="match status" value="1"/>
</dbReference>
<dbReference type="SUPFAM" id="SSF52402">
    <property type="entry name" value="Adenine nucleotide alpha hydrolases-like"/>
    <property type="match status" value="1"/>
</dbReference>
<dbReference type="FunFam" id="3.30.300.10:FF:000008">
    <property type="entry name" value="GMP synthase [glutamine-hydrolyzing]"/>
    <property type="match status" value="1"/>
</dbReference>
<dbReference type="Gene3D" id="3.30.300.10">
    <property type="match status" value="2"/>
</dbReference>
<dbReference type="GO" id="GO:0005829">
    <property type="term" value="C:cytosol"/>
    <property type="evidence" value="ECO:0007669"/>
    <property type="project" value="TreeGrafter"/>
</dbReference>
<dbReference type="UniPathway" id="UPA00189">
    <property type="reaction ID" value="UER00296"/>
</dbReference>
<protein>
    <recommendedName>
        <fullName evidence="3">GMP synthase (glutamine-hydrolyzing)</fullName>
        <ecNumber evidence="3">6.3.5.2</ecNumber>
    </recommendedName>
    <alternativeName>
        <fullName evidence="10">Glutamine amidotransferase</fullName>
    </alternativeName>
</protein>
<dbReference type="Pfam" id="PF00117">
    <property type="entry name" value="GATase"/>
    <property type="match status" value="1"/>
</dbReference>
<comment type="pathway">
    <text evidence="1">Purine metabolism; GMP biosynthesis; GMP from XMP (L-Gln route): step 1/1.</text>
</comment>
<dbReference type="Pfam" id="PF06508">
    <property type="entry name" value="QueC"/>
    <property type="match status" value="1"/>
</dbReference>
<dbReference type="GO" id="GO:0003921">
    <property type="term" value="F:GMP synthase activity"/>
    <property type="evidence" value="ECO:0007669"/>
    <property type="project" value="InterPro"/>
</dbReference>
<comment type="caution">
    <text evidence="13">The sequence shown here is derived from an EMBL/GenBank/DDBJ whole genome shotgun (WGS) entry which is preliminary data.</text>
</comment>
<dbReference type="SUPFAM" id="SSF52317">
    <property type="entry name" value="Class I glutamine amidotransferase-like"/>
    <property type="match status" value="1"/>
</dbReference>
<dbReference type="PROSITE" id="PS51553">
    <property type="entry name" value="GMPS_ATP_PPASE"/>
    <property type="match status" value="1"/>
</dbReference>
<evidence type="ECO:0000256" key="10">
    <source>
        <dbReference type="ARBA" id="ARBA00031356"/>
    </source>
</evidence>
<evidence type="ECO:0000256" key="11">
    <source>
        <dbReference type="PROSITE-ProRule" id="PRU00886"/>
    </source>
</evidence>
<accession>A0A7J5YGT9</accession>
<dbReference type="PROSITE" id="PS51273">
    <property type="entry name" value="GATASE_TYPE_1"/>
    <property type="match status" value="1"/>
</dbReference>
<dbReference type="EMBL" id="JAAKFY010000013">
    <property type="protein sequence ID" value="KAF3847999.1"/>
    <property type="molecule type" value="Genomic_DNA"/>
</dbReference>
<dbReference type="InterPro" id="IPR014729">
    <property type="entry name" value="Rossmann-like_a/b/a_fold"/>
</dbReference>
<proteinExistence type="predicted"/>
<evidence type="ECO:0000256" key="4">
    <source>
        <dbReference type="ARBA" id="ARBA00022598"/>
    </source>
</evidence>
<dbReference type="Pfam" id="PF00958">
    <property type="entry name" value="GMP_synt_C"/>
    <property type="match status" value="1"/>
</dbReference>
<feature type="binding site" evidence="11">
    <location>
        <begin position="226"/>
        <end position="232"/>
    </location>
    <ligand>
        <name>ATP</name>
        <dbReference type="ChEBI" id="CHEBI:30616"/>
    </ligand>
</feature>
<dbReference type="Proteomes" id="UP000518266">
    <property type="component" value="Unassembled WGS sequence"/>
</dbReference>